<dbReference type="AlphaFoldDB" id="A0A7W5TUK1"/>
<proteinExistence type="predicted"/>
<reference evidence="7 8" key="1">
    <citation type="submission" date="2020-08" db="EMBL/GenBank/DDBJ databases">
        <title>Sequencing the genomes of 1000 actinobacteria strains.</title>
        <authorList>
            <person name="Klenk H.-P."/>
        </authorList>
    </citation>
    <scope>NUCLEOTIDE SEQUENCE [LARGE SCALE GENOMIC DNA]</scope>
    <source>
        <strain evidence="7 8">DSM 28238</strain>
    </source>
</reference>
<organism evidence="7 8">
    <name type="scientific">Garicola koreensis</name>
    <dbReference type="NCBI Taxonomy" id="1262554"/>
    <lineage>
        <taxon>Bacteria</taxon>
        <taxon>Bacillati</taxon>
        <taxon>Actinomycetota</taxon>
        <taxon>Actinomycetes</taxon>
        <taxon>Micrococcales</taxon>
        <taxon>Micrococcaceae</taxon>
        <taxon>Garicola</taxon>
    </lineage>
</organism>
<evidence type="ECO:0000256" key="3">
    <source>
        <dbReference type="ARBA" id="ARBA00022692"/>
    </source>
</evidence>
<evidence type="ECO:0000256" key="1">
    <source>
        <dbReference type="ARBA" id="ARBA00004651"/>
    </source>
</evidence>
<name>A0A7W5TUK1_9MICC</name>
<feature type="transmembrane region" description="Helical" evidence="6">
    <location>
        <begin position="20"/>
        <end position="41"/>
    </location>
</feature>
<feature type="transmembrane region" description="Helical" evidence="6">
    <location>
        <begin position="165"/>
        <end position="185"/>
    </location>
</feature>
<evidence type="ECO:0000256" key="6">
    <source>
        <dbReference type="SAM" id="Phobius"/>
    </source>
</evidence>
<dbReference type="Pfam" id="PF03706">
    <property type="entry name" value="LPG_synthase_TM"/>
    <property type="match status" value="1"/>
</dbReference>
<dbReference type="Proteomes" id="UP000547528">
    <property type="component" value="Unassembled WGS sequence"/>
</dbReference>
<evidence type="ECO:0000313" key="8">
    <source>
        <dbReference type="Proteomes" id="UP000547528"/>
    </source>
</evidence>
<keyword evidence="3 6" id="KW-0812">Transmembrane</keyword>
<protein>
    <submittedName>
        <fullName evidence="7">Uncharacterized membrane protein YbhN (UPF0104 family)</fullName>
    </submittedName>
</protein>
<comment type="subcellular location">
    <subcellularLocation>
        <location evidence="1">Cell membrane</location>
        <topology evidence="1">Multi-pass membrane protein</topology>
    </subcellularLocation>
</comment>
<feature type="transmembrane region" description="Helical" evidence="6">
    <location>
        <begin position="197"/>
        <end position="219"/>
    </location>
</feature>
<evidence type="ECO:0000313" key="7">
    <source>
        <dbReference type="EMBL" id="MBB3667559.1"/>
    </source>
</evidence>
<keyword evidence="2" id="KW-1003">Cell membrane</keyword>
<dbReference type="InterPro" id="IPR022791">
    <property type="entry name" value="L-PG_synthase/AglD"/>
</dbReference>
<evidence type="ECO:0000256" key="4">
    <source>
        <dbReference type="ARBA" id="ARBA00022989"/>
    </source>
</evidence>
<dbReference type="PANTHER" id="PTHR40277:SF1">
    <property type="entry name" value="BLL5419 PROTEIN"/>
    <property type="match status" value="1"/>
</dbReference>
<keyword evidence="4 6" id="KW-1133">Transmembrane helix</keyword>
<dbReference type="EMBL" id="JACIBT010000002">
    <property type="protein sequence ID" value="MBB3667559.1"/>
    <property type="molecule type" value="Genomic_DNA"/>
</dbReference>
<keyword evidence="8" id="KW-1185">Reference proteome</keyword>
<dbReference type="RefSeq" id="WP_183357977.1">
    <property type="nucleotide sequence ID" value="NZ_BAABKR010000001.1"/>
</dbReference>
<evidence type="ECO:0000256" key="5">
    <source>
        <dbReference type="ARBA" id="ARBA00023136"/>
    </source>
</evidence>
<dbReference type="PANTHER" id="PTHR40277">
    <property type="entry name" value="BLL5419 PROTEIN"/>
    <property type="match status" value="1"/>
</dbReference>
<feature type="transmembrane region" description="Helical" evidence="6">
    <location>
        <begin position="53"/>
        <end position="74"/>
    </location>
</feature>
<sequence length="315" mass="32358">MIARGQTHRNRAARPSWRTVAVGAGQVLLTAAILWVVVALWGPENFTSALRGLPWWTFAVAGVLGGAGVVTQAARWRIVARHHGIDIGVGAAVARCWQAAFLNSVLPGGIAGDALRAADDSTDAEASSRRGALARGFAAMATERLVGSAVVFTAGGAVLLPLAPLAGIGCLTAALVAVLIATRWLRRLPWAAIVQVVLLSVLGWMCFASLFMVSVAVLAPSAPVTVLPSSAAVALAGMSVPVGVGGWGIREVAAAWSFSLNGLASDAGVRVSVGYGVLALASTAPGAAILSLRLMPRLRGARRFVPRSRTGSSHR</sequence>
<gene>
    <name evidence="7" type="ORF">FHX47_001178</name>
</gene>
<comment type="caution">
    <text evidence="7">The sequence shown here is derived from an EMBL/GenBank/DDBJ whole genome shotgun (WGS) entry which is preliminary data.</text>
</comment>
<feature type="transmembrane region" description="Helical" evidence="6">
    <location>
        <begin position="273"/>
        <end position="294"/>
    </location>
</feature>
<accession>A0A7W5TUK1</accession>
<dbReference type="GO" id="GO:0005886">
    <property type="term" value="C:plasma membrane"/>
    <property type="evidence" value="ECO:0007669"/>
    <property type="project" value="UniProtKB-SubCell"/>
</dbReference>
<evidence type="ECO:0000256" key="2">
    <source>
        <dbReference type="ARBA" id="ARBA00022475"/>
    </source>
</evidence>
<keyword evidence="5 6" id="KW-0472">Membrane</keyword>